<accession>A0A0S2IN36</accession>
<reference evidence="2 3" key="1">
    <citation type="journal article" date="2015" name="PLoS Negl. Trop. Dis.">
        <title>Distribution of Plasmids in Distinct Leptospira Pathogenic Species.</title>
        <authorList>
            <person name="Wang Y."/>
            <person name="Zhuang X."/>
            <person name="Zhong Y."/>
            <person name="Zhang C."/>
            <person name="Zhang Y."/>
            <person name="Zeng L."/>
            <person name="Zhu Y."/>
            <person name="He P."/>
            <person name="Dong K."/>
            <person name="Pal U."/>
            <person name="Guo X."/>
            <person name="Qin J."/>
        </authorList>
    </citation>
    <scope>NUCLEOTIDE SEQUENCE [LARGE SCALE GENOMIC DNA]</scope>
    <source>
        <strain evidence="2 3">56604</strain>
    </source>
</reference>
<keyword evidence="1" id="KW-0472">Membrane</keyword>
<gene>
    <name evidence="2" type="ORF">LBBP_00730</name>
</gene>
<evidence type="ECO:0000313" key="3">
    <source>
        <dbReference type="Proteomes" id="UP000058857"/>
    </source>
</evidence>
<keyword evidence="1" id="KW-0812">Transmembrane</keyword>
<dbReference type="AlphaFoldDB" id="A0A0S2IN36"/>
<sequence>MIDRGTNSTETSDRVFSRNFFLFIVLLFIVQCSPLKKEITEGDLKRVLERVSIARINANLKSSSEKSAPNDLTFFLEACSVYRFDPDSVLKSLKLKSPVLYEALIQEYEK</sequence>
<dbReference type="EMBL" id="CP012029">
    <property type="protein sequence ID" value="ALO25062.1"/>
    <property type="molecule type" value="Genomic_DNA"/>
</dbReference>
<dbReference type="NCBIfam" id="NF047469">
    <property type="entry name" value="UVExpRegProtLA1448"/>
    <property type="match status" value="1"/>
</dbReference>
<name>A0A0S2IN36_LEPBO</name>
<dbReference type="Proteomes" id="UP000058857">
    <property type="component" value="Chromosome 1"/>
</dbReference>
<organism evidence="2">
    <name type="scientific">Leptospira borgpetersenii serovar Ballum</name>
    <dbReference type="NCBI Taxonomy" id="280505"/>
    <lineage>
        <taxon>Bacteria</taxon>
        <taxon>Pseudomonadati</taxon>
        <taxon>Spirochaetota</taxon>
        <taxon>Spirochaetia</taxon>
        <taxon>Leptospirales</taxon>
        <taxon>Leptospiraceae</taxon>
        <taxon>Leptospira</taxon>
    </lineage>
</organism>
<evidence type="ECO:0000256" key="1">
    <source>
        <dbReference type="SAM" id="Phobius"/>
    </source>
</evidence>
<evidence type="ECO:0000313" key="2">
    <source>
        <dbReference type="EMBL" id="ALO25062.1"/>
    </source>
</evidence>
<dbReference type="PATRIC" id="fig|280505.15.peg.708"/>
<feature type="transmembrane region" description="Helical" evidence="1">
    <location>
        <begin position="20"/>
        <end position="36"/>
    </location>
</feature>
<proteinExistence type="predicted"/>
<keyword evidence="1" id="KW-1133">Transmembrane helix</keyword>
<protein>
    <submittedName>
        <fullName evidence="2">Uncharacterized protein</fullName>
    </submittedName>
</protein>